<feature type="region of interest" description="Disordered" evidence="1">
    <location>
        <begin position="176"/>
        <end position="230"/>
    </location>
</feature>
<evidence type="ECO:0000313" key="2">
    <source>
        <dbReference type="EMBL" id="KAG5260555.1"/>
    </source>
</evidence>
<reference evidence="2" key="1">
    <citation type="submission" date="2020-10" db="EMBL/GenBank/DDBJ databases">
        <title>Chromosome-scale genome assembly of the Allis shad, Alosa alosa.</title>
        <authorList>
            <person name="Margot Z."/>
            <person name="Christophe K."/>
            <person name="Cabau C."/>
            <person name="Louis A."/>
            <person name="Berthelot C."/>
            <person name="Parey E."/>
            <person name="Roest Crollius H."/>
            <person name="Montfort J."/>
            <person name="Robinson-Rechavi M."/>
            <person name="Bucao C."/>
            <person name="Bouchez O."/>
            <person name="Gislard M."/>
            <person name="Lluch J."/>
            <person name="Milhes M."/>
            <person name="Lampietro C."/>
            <person name="Lopez Roques C."/>
            <person name="Donnadieu C."/>
            <person name="Braasch I."/>
            <person name="Desvignes T."/>
            <person name="Postlethwait J."/>
            <person name="Bobe J."/>
            <person name="Guiguen Y."/>
        </authorList>
    </citation>
    <scope>NUCLEOTIDE SEQUENCE</scope>
    <source>
        <strain evidence="2">M-15738</strain>
        <tissue evidence="2">Blood</tissue>
    </source>
</reference>
<evidence type="ECO:0000313" key="3">
    <source>
        <dbReference type="Proteomes" id="UP000823561"/>
    </source>
</evidence>
<evidence type="ECO:0000256" key="1">
    <source>
        <dbReference type="SAM" id="MobiDB-lite"/>
    </source>
</evidence>
<comment type="caution">
    <text evidence="2">The sequence shown here is derived from an EMBL/GenBank/DDBJ whole genome shotgun (WGS) entry which is preliminary data.</text>
</comment>
<gene>
    <name evidence="2" type="ORF">AALO_G00305840</name>
</gene>
<accession>A0AAV6FHL4</accession>
<proteinExistence type="predicted"/>
<keyword evidence="3" id="KW-1185">Reference proteome</keyword>
<sequence length="247" mass="28217">MDRLSQGLRASLSPAQTDDLQQHLADMAEEAQLKERALMMTIEKLIEDMAEVEQTIKESEKWARLGQERVDGTISTALTAAVIKQKWLKELKGQGWMAVSDGPAQEVSNTKLCLNDGLQCQSLSSQEAEQIILRNQMLQGKITAKSEKKMARLMAVAAKKEEKIRAAELKKRRQLEEKTRKELEKVNRAELKEKKKREAKEEKQKNWRGREQKRRGPRQDSPDVVSSESVPAQRNSILNFLLILRIS</sequence>
<dbReference type="AlphaFoldDB" id="A0AAV6FHL4"/>
<dbReference type="Proteomes" id="UP000823561">
    <property type="component" value="Unassembled WGS sequence"/>
</dbReference>
<feature type="compositionally biased region" description="Basic and acidic residues" evidence="1">
    <location>
        <begin position="176"/>
        <end position="210"/>
    </location>
</feature>
<dbReference type="EMBL" id="JADWDJ010000099">
    <property type="protein sequence ID" value="KAG5260555.1"/>
    <property type="molecule type" value="Genomic_DNA"/>
</dbReference>
<organism evidence="2 3">
    <name type="scientific">Alosa alosa</name>
    <name type="common">allis shad</name>
    <dbReference type="NCBI Taxonomy" id="278164"/>
    <lineage>
        <taxon>Eukaryota</taxon>
        <taxon>Metazoa</taxon>
        <taxon>Chordata</taxon>
        <taxon>Craniata</taxon>
        <taxon>Vertebrata</taxon>
        <taxon>Euteleostomi</taxon>
        <taxon>Actinopterygii</taxon>
        <taxon>Neopterygii</taxon>
        <taxon>Teleostei</taxon>
        <taxon>Clupei</taxon>
        <taxon>Clupeiformes</taxon>
        <taxon>Clupeoidei</taxon>
        <taxon>Clupeidae</taxon>
        <taxon>Alosa</taxon>
    </lineage>
</organism>
<name>A0AAV6FHL4_9TELE</name>
<protein>
    <submittedName>
        <fullName evidence="2">Uncharacterized protein</fullName>
    </submittedName>
</protein>